<keyword evidence="4" id="KW-0812">Transmembrane</keyword>
<feature type="domain" description="Exostosin GT47" evidence="6">
    <location>
        <begin position="15"/>
        <end position="297"/>
    </location>
</feature>
<gene>
    <name evidence="7" type="ORF">ILEXP_LOCUS28701</name>
</gene>
<organism evidence="7 8">
    <name type="scientific">Ilex paraguariensis</name>
    <name type="common">yerba mate</name>
    <dbReference type="NCBI Taxonomy" id="185542"/>
    <lineage>
        <taxon>Eukaryota</taxon>
        <taxon>Viridiplantae</taxon>
        <taxon>Streptophyta</taxon>
        <taxon>Embryophyta</taxon>
        <taxon>Tracheophyta</taxon>
        <taxon>Spermatophyta</taxon>
        <taxon>Magnoliopsida</taxon>
        <taxon>eudicotyledons</taxon>
        <taxon>Gunneridae</taxon>
        <taxon>Pentapetalae</taxon>
        <taxon>asterids</taxon>
        <taxon>campanulids</taxon>
        <taxon>Aquifoliales</taxon>
        <taxon>Aquifoliaceae</taxon>
        <taxon>Ilex</taxon>
    </lineage>
</organism>
<protein>
    <recommendedName>
        <fullName evidence="6">Exostosin GT47 domain-containing protein</fullName>
    </recommendedName>
</protein>
<keyword evidence="8" id="KW-1185">Reference proteome</keyword>
<keyword evidence="4" id="KW-0735">Signal-anchor</keyword>
<comment type="similarity">
    <text evidence="2">Belongs to the glycosyltransferase 47 family.</text>
</comment>
<keyword evidence="3" id="KW-0808">Transferase</keyword>
<evidence type="ECO:0000313" key="8">
    <source>
        <dbReference type="Proteomes" id="UP001642360"/>
    </source>
</evidence>
<dbReference type="GO" id="GO:0000139">
    <property type="term" value="C:Golgi membrane"/>
    <property type="evidence" value="ECO:0007669"/>
    <property type="project" value="UniProtKB-SubCell"/>
</dbReference>
<proteinExistence type="inferred from homology"/>
<keyword evidence="3" id="KW-0328">Glycosyltransferase</keyword>
<accession>A0ABC8SRY9</accession>
<name>A0ABC8SRY9_9AQUA</name>
<dbReference type="PANTHER" id="PTHR11062">
    <property type="entry name" value="EXOSTOSIN HEPARAN SULFATE GLYCOSYLTRANSFERASE -RELATED"/>
    <property type="match status" value="1"/>
</dbReference>
<dbReference type="GO" id="GO:0016757">
    <property type="term" value="F:glycosyltransferase activity"/>
    <property type="evidence" value="ECO:0007669"/>
    <property type="project" value="UniProtKB-KW"/>
</dbReference>
<dbReference type="EMBL" id="CAUOFW020003436">
    <property type="protein sequence ID" value="CAK9159978.1"/>
    <property type="molecule type" value="Genomic_DNA"/>
</dbReference>
<dbReference type="InterPro" id="IPR004263">
    <property type="entry name" value="Exostosin"/>
</dbReference>
<dbReference type="InterPro" id="IPR040911">
    <property type="entry name" value="Exostosin_GT47"/>
</dbReference>
<evidence type="ECO:0000256" key="5">
    <source>
        <dbReference type="ARBA" id="ARBA00023034"/>
    </source>
</evidence>
<comment type="caution">
    <text evidence="7">The sequence shown here is derived from an EMBL/GenBank/DDBJ whole genome shotgun (WGS) entry which is preliminary data.</text>
</comment>
<reference evidence="7 8" key="1">
    <citation type="submission" date="2024-02" db="EMBL/GenBank/DDBJ databases">
        <authorList>
            <person name="Vignale AGUSTIN F."/>
            <person name="Sosa J E."/>
            <person name="Modenutti C."/>
        </authorList>
    </citation>
    <scope>NUCLEOTIDE SEQUENCE [LARGE SCALE GENOMIC DNA]</scope>
</reference>
<evidence type="ECO:0000313" key="7">
    <source>
        <dbReference type="EMBL" id="CAK9159978.1"/>
    </source>
</evidence>
<dbReference type="AlphaFoldDB" id="A0ABC8SRY9"/>
<sequence length="406" mass="47323">MNLGLGPQVRNCDVVLQNKNWFATNQFMLEIIFHNRMKQYKCLTNDSSIASAIYVPFYAGLDVGRYLWGGFNTSVRDFDAMDLVKWLSGKPEWKRLRGRDHFFVAGRITWDFRRRMDDDESGWGNKLASLPEIRNMTMLTIESSPWSNQDFAIPYPTYFHPSSNIEVIQWQNKVREQKRKYLFSFVGASRPNLKSSIRSEIIEQCLVSEGTCKLLDCITNNCHNPVNVMKMFQSSIFCLQPPGDSYTRRSTFDSILAGCIPVFFHPGTAYIQYIWHLPKNYTKYSVFISENDIRDKKANIENILLGISEDEASAMREEVVRLIPRVIYADPRSRLESFDLEDAFDIAVKRVLERVETIRGDMEQGKSYSFDFPEQFSWKYYWSGTMEDHKWDAYFTKTSDANSSRA</sequence>
<evidence type="ECO:0000256" key="1">
    <source>
        <dbReference type="ARBA" id="ARBA00004323"/>
    </source>
</evidence>
<dbReference type="PANTHER" id="PTHR11062:SF282">
    <property type="entry name" value="XYLOGLUCAN GALACTOSYLTRANSFERASE GT11-RELATED"/>
    <property type="match status" value="1"/>
</dbReference>
<dbReference type="Proteomes" id="UP001642360">
    <property type="component" value="Unassembled WGS sequence"/>
</dbReference>
<comment type="subcellular location">
    <subcellularLocation>
        <location evidence="1">Golgi apparatus membrane</location>
        <topology evidence="1">Single-pass type II membrane protein</topology>
    </subcellularLocation>
</comment>
<evidence type="ECO:0000256" key="3">
    <source>
        <dbReference type="ARBA" id="ARBA00022676"/>
    </source>
</evidence>
<evidence type="ECO:0000259" key="6">
    <source>
        <dbReference type="Pfam" id="PF03016"/>
    </source>
</evidence>
<evidence type="ECO:0000256" key="2">
    <source>
        <dbReference type="ARBA" id="ARBA00010271"/>
    </source>
</evidence>
<dbReference type="Pfam" id="PF03016">
    <property type="entry name" value="Exostosin_GT47"/>
    <property type="match status" value="1"/>
</dbReference>
<evidence type="ECO:0000256" key="4">
    <source>
        <dbReference type="ARBA" id="ARBA00022968"/>
    </source>
</evidence>
<keyword evidence="5" id="KW-0333">Golgi apparatus</keyword>